<evidence type="ECO:0000256" key="3">
    <source>
        <dbReference type="SAM" id="MobiDB-lite"/>
    </source>
</evidence>
<comment type="caution">
    <text evidence="5">The sequence shown here is derived from an EMBL/GenBank/DDBJ whole genome shotgun (WGS) entry which is preliminary data.</text>
</comment>
<accession>A0A699JFJ3</accession>
<feature type="non-terminal residue" evidence="5">
    <location>
        <position position="1"/>
    </location>
</feature>
<dbReference type="Gene3D" id="6.10.20.150">
    <property type="match status" value="1"/>
</dbReference>
<name>A0A699JFJ3_TANCI</name>
<evidence type="ECO:0000313" key="5">
    <source>
        <dbReference type="EMBL" id="GFA32958.1"/>
    </source>
</evidence>
<gene>
    <name evidence="5" type="ORF">Tci_604930</name>
</gene>
<protein>
    <submittedName>
        <fullName evidence="5">Cell division cycle protein 48 homolog</fullName>
    </submittedName>
</protein>
<dbReference type="Pfam" id="PF09336">
    <property type="entry name" value="Vps4_C"/>
    <property type="match status" value="1"/>
</dbReference>
<sequence>DFIVFCVQGLSKSTASMDGCIPVGSVVTSDTLVPNGLPETAASIAGAAVFVDAAATLLVRRTKSIEKAEDIERERRRNENTDSMDEDEDKVAEIKAAHFEESMKYARKSVSDADIKKYQAFAQTLQQSRGFGSEFRFPKSSSIVAAAASDPFVASVGGADDDLNN</sequence>
<dbReference type="InterPro" id="IPR015415">
    <property type="entry name" value="Spast_Vps4_C"/>
</dbReference>
<keyword evidence="1" id="KW-0547">Nucleotide-binding</keyword>
<dbReference type="AlphaFoldDB" id="A0A699JFJ3"/>
<evidence type="ECO:0000256" key="1">
    <source>
        <dbReference type="ARBA" id="ARBA00022741"/>
    </source>
</evidence>
<feature type="domain" description="Spastin/Vps4 C-terminal" evidence="4">
    <location>
        <begin position="84"/>
        <end position="123"/>
    </location>
</feature>
<keyword evidence="5" id="KW-0132">Cell division</keyword>
<proteinExistence type="predicted"/>
<keyword evidence="5" id="KW-0131">Cell cycle</keyword>
<feature type="compositionally biased region" description="Basic and acidic residues" evidence="3">
    <location>
        <begin position="71"/>
        <end position="80"/>
    </location>
</feature>
<evidence type="ECO:0000259" key="4">
    <source>
        <dbReference type="Pfam" id="PF09336"/>
    </source>
</evidence>
<evidence type="ECO:0000256" key="2">
    <source>
        <dbReference type="ARBA" id="ARBA00022840"/>
    </source>
</evidence>
<reference evidence="5" key="1">
    <citation type="journal article" date="2019" name="Sci. Rep.">
        <title>Draft genome of Tanacetum cinerariifolium, the natural source of mosquito coil.</title>
        <authorList>
            <person name="Yamashiro T."/>
            <person name="Shiraishi A."/>
            <person name="Satake H."/>
            <person name="Nakayama K."/>
        </authorList>
    </citation>
    <scope>NUCLEOTIDE SEQUENCE</scope>
</reference>
<organism evidence="5">
    <name type="scientific">Tanacetum cinerariifolium</name>
    <name type="common">Dalmatian daisy</name>
    <name type="synonym">Chrysanthemum cinerariifolium</name>
    <dbReference type="NCBI Taxonomy" id="118510"/>
    <lineage>
        <taxon>Eukaryota</taxon>
        <taxon>Viridiplantae</taxon>
        <taxon>Streptophyta</taxon>
        <taxon>Embryophyta</taxon>
        <taxon>Tracheophyta</taxon>
        <taxon>Spermatophyta</taxon>
        <taxon>Magnoliopsida</taxon>
        <taxon>eudicotyledons</taxon>
        <taxon>Gunneridae</taxon>
        <taxon>Pentapetalae</taxon>
        <taxon>asterids</taxon>
        <taxon>campanulids</taxon>
        <taxon>Asterales</taxon>
        <taxon>Asteraceae</taxon>
        <taxon>Asteroideae</taxon>
        <taxon>Anthemideae</taxon>
        <taxon>Anthemidinae</taxon>
        <taxon>Tanacetum</taxon>
    </lineage>
</organism>
<keyword evidence="2" id="KW-0067">ATP-binding</keyword>
<dbReference type="EMBL" id="BKCJ010405519">
    <property type="protein sequence ID" value="GFA32958.1"/>
    <property type="molecule type" value="Genomic_DNA"/>
</dbReference>
<dbReference type="GO" id="GO:0005524">
    <property type="term" value="F:ATP binding"/>
    <property type="evidence" value="ECO:0007669"/>
    <property type="project" value="UniProtKB-KW"/>
</dbReference>
<feature type="region of interest" description="Disordered" evidence="3">
    <location>
        <begin position="71"/>
        <end position="90"/>
    </location>
</feature>
<dbReference type="GO" id="GO:0051301">
    <property type="term" value="P:cell division"/>
    <property type="evidence" value="ECO:0007669"/>
    <property type="project" value="UniProtKB-KW"/>
</dbReference>